<keyword evidence="1" id="KW-1133">Transmembrane helix</keyword>
<accession>A0A316HSN3</accession>
<proteinExistence type="predicted"/>
<evidence type="ECO:0000256" key="1">
    <source>
        <dbReference type="SAM" id="Phobius"/>
    </source>
</evidence>
<name>A0A316HSN3_9PSEU</name>
<dbReference type="Proteomes" id="UP000246005">
    <property type="component" value="Unassembled WGS sequence"/>
</dbReference>
<protein>
    <submittedName>
        <fullName evidence="2">Uncharacterized protein</fullName>
    </submittedName>
</protein>
<evidence type="ECO:0000313" key="2">
    <source>
        <dbReference type="EMBL" id="PWK84261.1"/>
    </source>
</evidence>
<gene>
    <name evidence="2" type="ORF">C8D88_109346</name>
</gene>
<organism evidence="2 3">
    <name type="scientific">Lentzea atacamensis</name>
    <dbReference type="NCBI Taxonomy" id="531938"/>
    <lineage>
        <taxon>Bacteria</taxon>
        <taxon>Bacillati</taxon>
        <taxon>Actinomycetota</taxon>
        <taxon>Actinomycetes</taxon>
        <taxon>Pseudonocardiales</taxon>
        <taxon>Pseudonocardiaceae</taxon>
        <taxon>Lentzea</taxon>
    </lineage>
</organism>
<dbReference type="EMBL" id="QGHB01000009">
    <property type="protein sequence ID" value="PWK84261.1"/>
    <property type="molecule type" value="Genomic_DNA"/>
</dbReference>
<dbReference type="RefSeq" id="WP_109639279.1">
    <property type="nucleotide sequence ID" value="NZ_QGHB01000009.1"/>
</dbReference>
<evidence type="ECO:0000313" key="3">
    <source>
        <dbReference type="Proteomes" id="UP000246005"/>
    </source>
</evidence>
<feature type="transmembrane region" description="Helical" evidence="1">
    <location>
        <begin position="40"/>
        <end position="61"/>
    </location>
</feature>
<keyword evidence="1" id="KW-0812">Transmembrane</keyword>
<dbReference type="AlphaFoldDB" id="A0A316HSN3"/>
<reference evidence="2 3" key="1">
    <citation type="submission" date="2018-05" db="EMBL/GenBank/DDBJ databases">
        <title>Genomic Encyclopedia of Type Strains, Phase IV (KMG-IV): sequencing the most valuable type-strain genomes for metagenomic binning, comparative biology and taxonomic classification.</title>
        <authorList>
            <person name="Goeker M."/>
        </authorList>
    </citation>
    <scope>NUCLEOTIDE SEQUENCE [LARGE SCALE GENOMIC DNA]</scope>
    <source>
        <strain evidence="2 3">DSM 45480</strain>
    </source>
</reference>
<sequence length="313" mass="33533">MNDTEQLIKEALGKVAERTPHPGPTLNALRRKRKRHHRNVFLIATAGMAAVAVLIFAGVIASDKYTPPRGNDAAAVLMSGNGQNVALKYAPHWLPDGFVETLRAADDDGTTRVWMLSDATANPLSGDGPRVQLSSGTNHADGPDGWQDATVRGLKARVKEFAGQAVVEWKAQVTLVVQVSGLDGLRETALRVADSVRADSNAVYQAPFKVKDKHANAFHGTSPDDWTAQLSPAPVDVTVFSRAPDLSGKQTAPVTVRGKQGVLLEGRQVLVQEGGLWIAAMSTEQGKTVDDLVATVNDVEIAPDLDTGWIRKK</sequence>
<keyword evidence="1" id="KW-0472">Membrane</keyword>
<comment type="caution">
    <text evidence="2">The sequence shown here is derived from an EMBL/GenBank/DDBJ whole genome shotgun (WGS) entry which is preliminary data.</text>
</comment>